<evidence type="ECO:0008006" key="4">
    <source>
        <dbReference type="Google" id="ProtNLM"/>
    </source>
</evidence>
<feature type="compositionally biased region" description="Polar residues" evidence="1">
    <location>
        <begin position="21"/>
        <end position="33"/>
    </location>
</feature>
<feature type="compositionally biased region" description="Basic residues" evidence="1">
    <location>
        <begin position="41"/>
        <end position="51"/>
    </location>
</feature>
<organism evidence="2 3">
    <name type="scientific">Diploscapter pachys</name>
    <dbReference type="NCBI Taxonomy" id="2018661"/>
    <lineage>
        <taxon>Eukaryota</taxon>
        <taxon>Metazoa</taxon>
        <taxon>Ecdysozoa</taxon>
        <taxon>Nematoda</taxon>
        <taxon>Chromadorea</taxon>
        <taxon>Rhabditida</taxon>
        <taxon>Rhabditina</taxon>
        <taxon>Rhabditomorpha</taxon>
        <taxon>Rhabditoidea</taxon>
        <taxon>Rhabditidae</taxon>
        <taxon>Diploscapter</taxon>
    </lineage>
</organism>
<protein>
    <recommendedName>
        <fullName evidence="4">Btz domain-containing protein</fullName>
    </recommendedName>
</protein>
<comment type="caution">
    <text evidence="2">The sequence shown here is derived from an EMBL/GenBank/DDBJ whole genome shotgun (WGS) entry which is preliminary data.</text>
</comment>
<feature type="region of interest" description="Disordered" evidence="1">
    <location>
        <begin position="18"/>
        <end position="67"/>
    </location>
</feature>
<dbReference type="OrthoDB" id="5824846at2759"/>
<sequence>MLMIPENLSTRTSLHKRLNEATRQQSTTTNGSMDESALFRMPRRSYSRSRSRSPVAGRTITASHDSAPAKRTVSAVVNMLDAECLEKVTEKHKQDGEKRPRLTLTIPGEAAQRGGMQGRIRSFGGDRQQFGGRNSFGDSRPGMRNRLSFNANSNFRSYGDMPGTRNTDRNGSGREKANGFDGNRLEGVKGRQEVHGVDEDRRNGSFREEDRPVQRLIDPCEVPKGKFFDHDERDGSDSNDRRNPRYREPYDPRKDRTDYRRGDRDRGDRRRGDRDRDMDGSRNRDGHAWDGFGRQRSGGGGEGGRFDRDRGRFGDRNDRGYRYGERRGSFEDRPSNKFVSPADGVWTHDLFQDEQEDDKKDNGVVLVVDHSDSGKRRVHSDD</sequence>
<feature type="region of interest" description="Disordered" evidence="1">
    <location>
        <begin position="112"/>
        <end position="382"/>
    </location>
</feature>
<feature type="compositionally biased region" description="Basic and acidic residues" evidence="1">
    <location>
        <begin position="304"/>
        <end position="335"/>
    </location>
</feature>
<keyword evidence="3" id="KW-1185">Reference proteome</keyword>
<gene>
    <name evidence="2" type="ORF">WR25_26932</name>
</gene>
<evidence type="ECO:0000313" key="2">
    <source>
        <dbReference type="EMBL" id="PAV65472.1"/>
    </source>
</evidence>
<dbReference type="AlphaFoldDB" id="A0A2A2JV59"/>
<dbReference type="EMBL" id="LIAE01010207">
    <property type="protein sequence ID" value="PAV65472.1"/>
    <property type="molecule type" value="Genomic_DNA"/>
</dbReference>
<name>A0A2A2JV59_9BILA</name>
<feature type="compositionally biased region" description="Polar residues" evidence="1">
    <location>
        <begin position="147"/>
        <end position="156"/>
    </location>
</feature>
<feature type="compositionally biased region" description="Basic and acidic residues" evidence="1">
    <location>
        <begin position="369"/>
        <end position="382"/>
    </location>
</feature>
<evidence type="ECO:0000256" key="1">
    <source>
        <dbReference type="SAM" id="MobiDB-lite"/>
    </source>
</evidence>
<reference evidence="2 3" key="1">
    <citation type="journal article" date="2017" name="Curr. Biol.">
        <title>Genome architecture and evolution of a unichromosomal asexual nematode.</title>
        <authorList>
            <person name="Fradin H."/>
            <person name="Zegar C."/>
            <person name="Gutwein M."/>
            <person name="Lucas J."/>
            <person name="Kovtun M."/>
            <person name="Corcoran D."/>
            <person name="Baugh L.R."/>
            <person name="Kiontke K."/>
            <person name="Gunsalus K."/>
            <person name="Fitch D.H."/>
            <person name="Piano F."/>
        </authorList>
    </citation>
    <scope>NUCLEOTIDE SEQUENCE [LARGE SCALE GENOMIC DNA]</scope>
    <source>
        <strain evidence="2">PF1309</strain>
    </source>
</reference>
<feature type="compositionally biased region" description="Basic and acidic residues" evidence="1">
    <location>
        <begin position="166"/>
        <end position="213"/>
    </location>
</feature>
<evidence type="ECO:0000313" key="3">
    <source>
        <dbReference type="Proteomes" id="UP000218231"/>
    </source>
</evidence>
<proteinExistence type="predicted"/>
<accession>A0A2A2JV59</accession>
<feature type="compositionally biased region" description="Basic and acidic residues" evidence="1">
    <location>
        <begin position="221"/>
        <end position="288"/>
    </location>
</feature>
<dbReference type="Proteomes" id="UP000218231">
    <property type="component" value="Unassembled WGS sequence"/>
</dbReference>